<organism evidence="1 2">
    <name type="scientific">Persea americana</name>
    <name type="common">Avocado</name>
    <dbReference type="NCBI Taxonomy" id="3435"/>
    <lineage>
        <taxon>Eukaryota</taxon>
        <taxon>Viridiplantae</taxon>
        <taxon>Streptophyta</taxon>
        <taxon>Embryophyta</taxon>
        <taxon>Tracheophyta</taxon>
        <taxon>Spermatophyta</taxon>
        <taxon>Magnoliopsida</taxon>
        <taxon>Magnoliidae</taxon>
        <taxon>Laurales</taxon>
        <taxon>Lauraceae</taxon>
        <taxon>Persea</taxon>
    </lineage>
</organism>
<evidence type="ECO:0000313" key="2">
    <source>
        <dbReference type="Proteomes" id="UP001234297"/>
    </source>
</evidence>
<keyword evidence="2" id="KW-1185">Reference proteome</keyword>
<sequence length="99" mass="10743">MLLHITPPFLLGSIISTSFGMFFSSLANSLWLLRTDMNNTNAFATTSCVPTAVDFCKGDSIIFARVPVHPLAPACARRLERGCRSGKPRYAATPRCPPA</sequence>
<accession>A0ACC2LJL0</accession>
<name>A0ACC2LJL0_PERAE</name>
<gene>
    <name evidence="1" type="ORF">MRB53_026732</name>
</gene>
<comment type="caution">
    <text evidence="1">The sequence shown here is derived from an EMBL/GenBank/DDBJ whole genome shotgun (WGS) entry which is preliminary data.</text>
</comment>
<reference evidence="1 2" key="1">
    <citation type="journal article" date="2022" name="Hortic Res">
        <title>A haplotype resolved chromosomal level avocado genome allows analysis of novel avocado genes.</title>
        <authorList>
            <person name="Nath O."/>
            <person name="Fletcher S.J."/>
            <person name="Hayward A."/>
            <person name="Shaw L.M."/>
            <person name="Masouleh A.K."/>
            <person name="Furtado A."/>
            <person name="Henry R.J."/>
            <person name="Mitter N."/>
        </authorList>
    </citation>
    <scope>NUCLEOTIDE SEQUENCE [LARGE SCALE GENOMIC DNA]</scope>
    <source>
        <strain evidence="2">cv. Hass</strain>
    </source>
</reference>
<protein>
    <submittedName>
        <fullName evidence="1">Uncharacterized protein</fullName>
    </submittedName>
</protein>
<dbReference type="Proteomes" id="UP001234297">
    <property type="component" value="Chromosome 8"/>
</dbReference>
<proteinExistence type="predicted"/>
<evidence type="ECO:0000313" key="1">
    <source>
        <dbReference type="EMBL" id="KAJ8633396.1"/>
    </source>
</evidence>
<dbReference type="EMBL" id="CM056816">
    <property type="protein sequence ID" value="KAJ8633396.1"/>
    <property type="molecule type" value="Genomic_DNA"/>
</dbReference>